<feature type="region of interest" description="Disordered" evidence="6">
    <location>
        <begin position="20"/>
        <end position="66"/>
    </location>
</feature>
<keyword evidence="2" id="KW-0812">Transmembrane</keyword>
<feature type="non-terminal residue" evidence="7">
    <location>
        <position position="152"/>
    </location>
</feature>
<evidence type="ECO:0000313" key="8">
    <source>
        <dbReference type="Proteomes" id="UP001445076"/>
    </source>
</evidence>
<feature type="compositionally biased region" description="Polar residues" evidence="6">
    <location>
        <begin position="22"/>
        <end position="34"/>
    </location>
</feature>
<dbReference type="PANTHER" id="PTHR12546:SF60">
    <property type="entry name" value="MISFIRE, ISOFORM F"/>
    <property type="match status" value="1"/>
</dbReference>
<feature type="non-terminal residue" evidence="7">
    <location>
        <position position="1"/>
    </location>
</feature>
<evidence type="ECO:0000256" key="6">
    <source>
        <dbReference type="SAM" id="MobiDB-lite"/>
    </source>
</evidence>
<keyword evidence="4" id="KW-1133">Transmembrane helix</keyword>
<protein>
    <submittedName>
        <fullName evidence="7">Uncharacterized protein</fullName>
    </submittedName>
</protein>
<dbReference type="InterPro" id="IPR037721">
    <property type="entry name" value="Ferlin"/>
</dbReference>
<evidence type="ECO:0000256" key="4">
    <source>
        <dbReference type="ARBA" id="ARBA00022989"/>
    </source>
</evidence>
<comment type="subcellular location">
    <subcellularLocation>
        <location evidence="1">Membrane</location>
    </subcellularLocation>
</comment>
<reference evidence="7 8" key="1">
    <citation type="journal article" date="2024" name="BMC Genomics">
        <title>Genome assembly of redclaw crayfish (Cherax quadricarinatus) provides insights into its immune adaptation and hypoxia tolerance.</title>
        <authorList>
            <person name="Liu Z."/>
            <person name="Zheng J."/>
            <person name="Li H."/>
            <person name="Fang K."/>
            <person name="Wang S."/>
            <person name="He J."/>
            <person name="Zhou D."/>
            <person name="Weng S."/>
            <person name="Chi M."/>
            <person name="Gu Z."/>
            <person name="He J."/>
            <person name="Li F."/>
            <person name="Wang M."/>
        </authorList>
    </citation>
    <scope>NUCLEOTIDE SEQUENCE [LARGE SCALE GENOMIC DNA]</scope>
    <source>
        <strain evidence="7">ZL_2023a</strain>
    </source>
</reference>
<dbReference type="Proteomes" id="UP001445076">
    <property type="component" value="Unassembled WGS sequence"/>
</dbReference>
<keyword evidence="5" id="KW-0472">Membrane</keyword>
<keyword evidence="3" id="KW-0677">Repeat</keyword>
<name>A0AAW0Y002_CHEQU</name>
<accession>A0AAW0Y002</accession>
<organism evidence="7 8">
    <name type="scientific">Cherax quadricarinatus</name>
    <name type="common">Australian red claw crayfish</name>
    <dbReference type="NCBI Taxonomy" id="27406"/>
    <lineage>
        <taxon>Eukaryota</taxon>
        <taxon>Metazoa</taxon>
        <taxon>Ecdysozoa</taxon>
        <taxon>Arthropoda</taxon>
        <taxon>Crustacea</taxon>
        <taxon>Multicrustacea</taxon>
        <taxon>Malacostraca</taxon>
        <taxon>Eumalacostraca</taxon>
        <taxon>Eucarida</taxon>
        <taxon>Decapoda</taxon>
        <taxon>Pleocyemata</taxon>
        <taxon>Astacidea</taxon>
        <taxon>Parastacoidea</taxon>
        <taxon>Parastacidae</taxon>
        <taxon>Cherax</taxon>
    </lineage>
</organism>
<gene>
    <name evidence="7" type="ORF">OTU49_000411</name>
</gene>
<evidence type="ECO:0000256" key="5">
    <source>
        <dbReference type="ARBA" id="ARBA00023136"/>
    </source>
</evidence>
<sequence>EATMIEKRVSDKPVTFEISIGNAGNSIDGCSSTRPSSDEESDGDSGPESIIAEASMWQSTTPPAKPMTNDKVYYFLPFWDDKPCLYVRAFFQDHRRRLYHSNVIDSITTKLEEGLSEVSSLLEEEDENAEPRLREVLEELMAGCGQYMNLAR</sequence>
<evidence type="ECO:0000313" key="7">
    <source>
        <dbReference type="EMBL" id="KAK8745032.1"/>
    </source>
</evidence>
<evidence type="ECO:0000256" key="2">
    <source>
        <dbReference type="ARBA" id="ARBA00022692"/>
    </source>
</evidence>
<dbReference type="PANTHER" id="PTHR12546">
    <property type="entry name" value="FER-1-LIKE"/>
    <property type="match status" value="1"/>
</dbReference>
<evidence type="ECO:0000256" key="1">
    <source>
        <dbReference type="ARBA" id="ARBA00004370"/>
    </source>
</evidence>
<proteinExistence type="predicted"/>
<dbReference type="EMBL" id="JARKIK010000020">
    <property type="protein sequence ID" value="KAK8745032.1"/>
    <property type="molecule type" value="Genomic_DNA"/>
</dbReference>
<dbReference type="GO" id="GO:0007009">
    <property type="term" value="P:plasma membrane organization"/>
    <property type="evidence" value="ECO:0007669"/>
    <property type="project" value="TreeGrafter"/>
</dbReference>
<evidence type="ECO:0000256" key="3">
    <source>
        <dbReference type="ARBA" id="ARBA00022737"/>
    </source>
</evidence>
<dbReference type="GO" id="GO:0016020">
    <property type="term" value="C:membrane"/>
    <property type="evidence" value="ECO:0007669"/>
    <property type="project" value="UniProtKB-SubCell"/>
</dbReference>
<keyword evidence="8" id="KW-1185">Reference proteome</keyword>
<dbReference type="AlphaFoldDB" id="A0AAW0Y002"/>
<comment type="caution">
    <text evidence="7">The sequence shown here is derived from an EMBL/GenBank/DDBJ whole genome shotgun (WGS) entry which is preliminary data.</text>
</comment>